<dbReference type="EMBL" id="JACAZH010000003">
    <property type="protein sequence ID" value="KAF7373615.1"/>
    <property type="molecule type" value="Genomic_DNA"/>
</dbReference>
<keyword evidence="3 6" id="KW-0812">Transmembrane</keyword>
<comment type="caution">
    <text evidence="9">The sequence shown here is derived from an EMBL/GenBank/DDBJ whole genome shotgun (WGS) entry which is preliminary data.</text>
</comment>
<feature type="transmembrane region" description="Helical" evidence="7">
    <location>
        <begin position="257"/>
        <end position="274"/>
    </location>
</feature>
<feature type="domain" description="Membrane insertase YidC/Oxa/ALB C-terminal" evidence="8">
    <location>
        <begin position="136"/>
        <end position="329"/>
    </location>
</feature>
<comment type="subcellular location">
    <subcellularLocation>
        <location evidence="1 6">Membrane</location>
        <topology evidence="1 6">Multi-pass membrane protein</topology>
    </subcellularLocation>
</comment>
<reference evidence="9" key="1">
    <citation type="submission" date="2020-05" db="EMBL/GenBank/DDBJ databases">
        <title>Mycena genomes resolve the evolution of fungal bioluminescence.</title>
        <authorList>
            <person name="Tsai I.J."/>
        </authorList>
    </citation>
    <scope>NUCLEOTIDE SEQUENCE</scope>
    <source>
        <strain evidence="9">160909Yilan</strain>
    </source>
</reference>
<keyword evidence="10" id="KW-1185">Reference proteome</keyword>
<sequence>MTSLFGALRTSSLRVASKSPVLVLPVPRHRLLSTLNFSRNQRPQLDTRWRKARWNSNVAATSASPSTLPPLPPTLETGLVSSSETLLSDPGVLANIATIPPLQHGDLQALGLCHWTPVGLIQYSFELVNIWTGLPWFHTVIAATLLWRVFIFPFAVIGMRNTTRMRPIAPQMNAMTQQIQAARMMGDTVAMQKASIEAAKLRDSAGVSMGGLLAPMVQIPISIGMFFGVKKMCELPVIQLTQSGVDWLPDLTQSGPYYILPILAAVSGNVMMSLNQRDMDTSRPALGHLMNGLRLATILAIPWMDRFPSGLMLCLVVTSFSTVFQSFIFRVPAMRTLLKISQWTPPASRCPQAPHHARYLPFRQGPHDQLRLVRVSSRNGAGSGCKTLRPAVCVFRLRAFDGVQDTSAAARGEYGAARTGEQQHQHLFVKSVRGRGACAGTKTTQKCASGEAQG</sequence>
<evidence type="ECO:0000313" key="10">
    <source>
        <dbReference type="Proteomes" id="UP000623467"/>
    </source>
</evidence>
<feature type="transmembrane region" description="Helical" evidence="7">
    <location>
        <begin position="210"/>
        <end position="229"/>
    </location>
</feature>
<proteinExistence type="inferred from homology"/>
<dbReference type="GO" id="GO:0005743">
    <property type="term" value="C:mitochondrial inner membrane"/>
    <property type="evidence" value="ECO:0007669"/>
    <property type="project" value="TreeGrafter"/>
</dbReference>
<evidence type="ECO:0000256" key="1">
    <source>
        <dbReference type="ARBA" id="ARBA00004141"/>
    </source>
</evidence>
<evidence type="ECO:0000256" key="5">
    <source>
        <dbReference type="ARBA" id="ARBA00023136"/>
    </source>
</evidence>
<protein>
    <submittedName>
        <fullName evidence="9">Inner membrane protein</fullName>
    </submittedName>
</protein>
<accession>A0A8H7DGL6</accession>
<dbReference type="GO" id="GO:0032977">
    <property type="term" value="F:membrane insertase activity"/>
    <property type="evidence" value="ECO:0007669"/>
    <property type="project" value="InterPro"/>
</dbReference>
<evidence type="ECO:0000256" key="4">
    <source>
        <dbReference type="ARBA" id="ARBA00022989"/>
    </source>
</evidence>
<dbReference type="CDD" id="cd20069">
    <property type="entry name" value="5TM_Oxa1-like"/>
    <property type="match status" value="1"/>
</dbReference>
<evidence type="ECO:0000313" key="9">
    <source>
        <dbReference type="EMBL" id="KAF7373615.1"/>
    </source>
</evidence>
<evidence type="ECO:0000259" key="8">
    <source>
        <dbReference type="Pfam" id="PF02096"/>
    </source>
</evidence>
<dbReference type="InterPro" id="IPR028055">
    <property type="entry name" value="YidC/Oxa/ALB_C"/>
</dbReference>
<dbReference type="OrthoDB" id="2148490at2759"/>
<dbReference type="PANTHER" id="PTHR12428:SF65">
    <property type="entry name" value="CYTOCHROME C OXIDASE ASSEMBLY PROTEIN COX18, MITOCHONDRIAL"/>
    <property type="match status" value="1"/>
</dbReference>
<dbReference type="InterPro" id="IPR001708">
    <property type="entry name" value="YidC/ALB3/OXA1/COX18"/>
</dbReference>
<keyword evidence="4 7" id="KW-1133">Transmembrane helix</keyword>
<feature type="transmembrane region" description="Helical" evidence="7">
    <location>
        <begin position="136"/>
        <end position="157"/>
    </location>
</feature>
<keyword evidence="5 7" id="KW-0472">Membrane</keyword>
<dbReference type="Pfam" id="PF02096">
    <property type="entry name" value="60KD_IMP"/>
    <property type="match status" value="1"/>
</dbReference>
<evidence type="ECO:0000256" key="2">
    <source>
        <dbReference type="ARBA" id="ARBA00009877"/>
    </source>
</evidence>
<comment type="similarity">
    <text evidence="2 6">Belongs to the OXA1/ALB3/YidC family.</text>
</comment>
<gene>
    <name evidence="9" type="ORF">MSAN_00571900</name>
</gene>
<evidence type="ECO:0000256" key="7">
    <source>
        <dbReference type="SAM" id="Phobius"/>
    </source>
</evidence>
<organism evidence="9 10">
    <name type="scientific">Mycena sanguinolenta</name>
    <dbReference type="NCBI Taxonomy" id="230812"/>
    <lineage>
        <taxon>Eukaryota</taxon>
        <taxon>Fungi</taxon>
        <taxon>Dikarya</taxon>
        <taxon>Basidiomycota</taxon>
        <taxon>Agaricomycotina</taxon>
        <taxon>Agaricomycetes</taxon>
        <taxon>Agaricomycetidae</taxon>
        <taxon>Agaricales</taxon>
        <taxon>Marasmiineae</taxon>
        <taxon>Mycenaceae</taxon>
        <taxon>Mycena</taxon>
    </lineage>
</organism>
<evidence type="ECO:0000256" key="3">
    <source>
        <dbReference type="ARBA" id="ARBA00022692"/>
    </source>
</evidence>
<feature type="transmembrane region" description="Helical" evidence="7">
    <location>
        <begin position="310"/>
        <end position="329"/>
    </location>
</feature>
<dbReference type="AlphaFoldDB" id="A0A8H7DGL6"/>
<name>A0A8H7DGL6_9AGAR</name>
<dbReference type="Proteomes" id="UP000623467">
    <property type="component" value="Unassembled WGS sequence"/>
</dbReference>
<dbReference type="GO" id="GO:0032979">
    <property type="term" value="P:protein insertion into mitochondrial inner membrane from matrix"/>
    <property type="evidence" value="ECO:0007669"/>
    <property type="project" value="TreeGrafter"/>
</dbReference>
<dbReference type="PANTHER" id="PTHR12428">
    <property type="entry name" value="OXA1"/>
    <property type="match status" value="1"/>
</dbReference>
<evidence type="ECO:0000256" key="6">
    <source>
        <dbReference type="RuleBase" id="RU003945"/>
    </source>
</evidence>